<dbReference type="InterPro" id="IPR014719">
    <property type="entry name" value="Ribosomal_bL12_C/ClpS-like"/>
</dbReference>
<accession>D7BNZ0</accession>
<dbReference type="KEGG" id="ahe:Arch_0914"/>
<dbReference type="STRING" id="644284.Arch_0914"/>
<feature type="domain" description="Large ribosomal subunit protein bL12 C-terminal" evidence="1">
    <location>
        <begin position="65"/>
        <end position="92"/>
    </location>
</feature>
<evidence type="ECO:0000259" key="1">
    <source>
        <dbReference type="Pfam" id="PF00542"/>
    </source>
</evidence>
<dbReference type="eggNOG" id="ENOG502ZM2S">
    <property type="taxonomic scope" value="Bacteria"/>
</dbReference>
<dbReference type="GO" id="GO:0003735">
    <property type="term" value="F:structural constituent of ribosome"/>
    <property type="evidence" value="ECO:0007669"/>
    <property type="project" value="InterPro"/>
</dbReference>
<dbReference type="OrthoDB" id="3298842at2"/>
<dbReference type="RefSeq" id="WP_013170135.1">
    <property type="nucleotide sequence ID" value="NC_014218.1"/>
</dbReference>
<keyword evidence="3" id="KW-1185">Reference proteome</keyword>
<evidence type="ECO:0000313" key="2">
    <source>
        <dbReference type="EMBL" id="ADH92639.1"/>
    </source>
</evidence>
<name>D7BNZ0_ARCHD</name>
<dbReference type="Gene3D" id="3.30.1390.10">
    <property type="match status" value="1"/>
</dbReference>
<dbReference type="AlphaFoldDB" id="D7BNZ0"/>
<gene>
    <name evidence="2" type="ordered locus">Arch_0914</name>
</gene>
<dbReference type="Pfam" id="PF00542">
    <property type="entry name" value="Ribosomal_L12"/>
    <property type="match status" value="1"/>
</dbReference>
<protein>
    <recommendedName>
        <fullName evidence="1">Large ribosomal subunit protein bL12 C-terminal domain-containing protein</fullName>
    </recommendedName>
</protein>
<reference evidence="2 3" key="1">
    <citation type="journal article" date="2010" name="Stand. Genomic Sci.">
        <title>Complete genome sequence of Arcanobacterium haemolyticum type strain (11018).</title>
        <authorList>
            <person name="Yasawong M."/>
            <person name="Teshima H."/>
            <person name="Lapidus A."/>
            <person name="Nolan M."/>
            <person name="Lucas S."/>
            <person name="Glavina Del Rio T."/>
            <person name="Tice H."/>
            <person name="Cheng J."/>
            <person name="Bruce D."/>
            <person name="Detter C."/>
            <person name="Tapia R."/>
            <person name="Han C."/>
            <person name="Goodwin L."/>
            <person name="Pitluck S."/>
            <person name="Liolios K."/>
            <person name="Ivanova N."/>
            <person name="Mavromatis K."/>
            <person name="Mikhailova N."/>
            <person name="Pati A."/>
            <person name="Chen A."/>
            <person name="Palaniappan K."/>
            <person name="Land M."/>
            <person name="Hauser L."/>
            <person name="Chang Y."/>
            <person name="Jeffries C."/>
            <person name="Rohde M."/>
            <person name="Sikorski J."/>
            <person name="Pukall R."/>
            <person name="Goker M."/>
            <person name="Woyke T."/>
            <person name="Bristow J."/>
            <person name="Eisen J."/>
            <person name="Markowitz V."/>
            <person name="Hugenholtz P."/>
            <person name="Kyrpides N."/>
            <person name="Klenk H."/>
        </authorList>
    </citation>
    <scope>NUCLEOTIDE SEQUENCE [LARGE SCALE GENOMIC DNA]</scope>
    <source>
        <strain evidence="3">ATCC 9345 / DSM 20595 / CCUG 17215 / LMG 16163 / NBRC 15585 / NCTC 8452 / 11018</strain>
    </source>
</reference>
<sequence>MIYGLIPILVGLAIVAFMNNVQHKAHIARIQKQIDTLARLTGHDEVTSAYLSGEEKAMIIRLKSDGKSVVAIKKIRDITGLGLKDAKEYFDSL</sequence>
<dbReference type="HOGENOM" id="CLU_167427_1_0_11"/>
<dbReference type="EMBL" id="CP002045">
    <property type="protein sequence ID" value="ADH92639.1"/>
    <property type="molecule type" value="Genomic_DNA"/>
</dbReference>
<dbReference type="InterPro" id="IPR013823">
    <property type="entry name" value="Ribosomal_bL12_C"/>
</dbReference>
<organism evidence="2 3">
    <name type="scientific">Arcanobacterium haemolyticum (strain ATCC 9345 / DSM 20595 / CCM 5947 / CCUG 17215 / LMG 16163 / NBRC 15585 / NCTC 8452 / 11018)</name>
    <dbReference type="NCBI Taxonomy" id="644284"/>
    <lineage>
        <taxon>Bacteria</taxon>
        <taxon>Bacillati</taxon>
        <taxon>Actinomycetota</taxon>
        <taxon>Actinomycetes</taxon>
        <taxon>Actinomycetales</taxon>
        <taxon>Actinomycetaceae</taxon>
        <taxon>Arcanobacterium</taxon>
    </lineage>
</organism>
<dbReference type="Proteomes" id="UP000000376">
    <property type="component" value="Chromosome"/>
</dbReference>
<dbReference type="GO" id="GO:0006412">
    <property type="term" value="P:translation"/>
    <property type="evidence" value="ECO:0007669"/>
    <property type="project" value="InterPro"/>
</dbReference>
<evidence type="ECO:0000313" key="3">
    <source>
        <dbReference type="Proteomes" id="UP000000376"/>
    </source>
</evidence>
<proteinExistence type="predicted"/>